<evidence type="ECO:0000313" key="2">
    <source>
        <dbReference type="EMBL" id="MDA3613669.1"/>
    </source>
</evidence>
<gene>
    <name evidence="2" type="ORF">O3P16_02530</name>
</gene>
<keyword evidence="2" id="KW-0489">Methyltransferase</keyword>
<dbReference type="RefSeq" id="WP_407029997.1">
    <property type="nucleotide sequence ID" value="NZ_JAQGEF010000002.1"/>
</dbReference>
<dbReference type="Pfam" id="PF05050">
    <property type="entry name" value="Methyltransf_21"/>
    <property type="match status" value="1"/>
</dbReference>
<keyword evidence="3" id="KW-1185">Reference proteome</keyword>
<dbReference type="Gene3D" id="3.40.50.150">
    <property type="entry name" value="Vaccinia Virus protein VP39"/>
    <property type="match status" value="1"/>
</dbReference>
<dbReference type="EMBL" id="JAQGEF010000002">
    <property type="protein sequence ID" value="MDA3613669.1"/>
    <property type="molecule type" value="Genomic_DNA"/>
</dbReference>
<reference evidence="2 3" key="1">
    <citation type="submission" date="2022-12" db="EMBL/GenBank/DDBJ databases">
        <title>Chitinophagaceae gen. sp. nov., a new member of the family Chitinophagaceae, isolated from soil in a chemical factory.</title>
        <authorList>
            <person name="Ke Z."/>
        </authorList>
    </citation>
    <scope>NUCLEOTIDE SEQUENCE [LARGE SCALE GENOMIC DNA]</scope>
    <source>
        <strain evidence="2 3">LY-5</strain>
    </source>
</reference>
<evidence type="ECO:0000259" key="1">
    <source>
        <dbReference type="Pfam" id="PF05050"/>
    </source>
</evidence>
<dbReference type="PANTHER" id="PTHR34203:SF15">
    <property type="entry name" value="SLL1173 PROTEIN"/>
    <property type="match status" value="1"/>
</dbReference>
<sequence length="297" mass="34330">MNIITKIKNRYNLFKDNPLTEKYPLVHFLKYGILNVKFLFTESVEMNWIADLKLSIRKGDAGIIGNYYFGLYEFEESIFLLHVSRKEDIFFDIGANLGHFSLLLSGVRKLKSVAVEPVPNTFNRLKMLIDFNNLGHLIDSRNLGVSDKSGELFFSTDKGTMNGIVDEKYKNKVSVKVLKIDELYNEAPVLLKIDVEGYEKFALSGAKNILSNHKLKIIIMELNGSGNKIGISDNEVYEQIIHYGFKPYKYDPFKRHIIELESYNKNQFNTIFIRDLHTVNERVQSSDKIKINNHFTI</sequence>
<dbReference type="Proteomes" id="UP001210231">
    <property type="component" value="Unassembled WGS sequence"/>
</dbReference>
<keyword evidence="2" id="KW-0808">Transferase</keyword>
<name>A0ABT4UFR7_9BACT</name>
<feature type="domain" description="Methyltransferase FkbM" evidence="1">
    <location>
        <begin position="92"/>
        <end position="246"/>
    </location>
</feature>
<evidence type="ECO:0000313" key="3">
    <source>
        <dbReference type="Proteomes" id="UP001210231"/>
    </source>
</evidence>
<dbReference type="PANTHER" id="PTHR34203">
    <property type="entry name" value="METHYLTRANSFERASE, FKBM FAMILY PROTEIN"/>
    <property type="match status" value="1"/>
</dbReference>
<proteinExistence type="predicted"/>
<dbReference type="InterPro" id="IPR052514">
    <property type="entry name" value="SAM-dependent_MTase"/>
</dbReference>
<dbReference type="NCBIfam" id="TIGR01444">
    <property type="entry name" value="fkbM_fam"/>
    <property type="match status" value="1"/>
</dbReference>
<protein>
    <submittedName>
        <fullName evidence="2">FkbM family methyltransferase</fullName>
    </submittedName>
</protein>
<dbReference type="GO" id="GO:0032259">
    <property type="term" value="P:methylation"/>
    <property type="evidence" value="ECO:0007669"/>
    <property type="project" value="UniProtKB-KW"/>
</dbReference>
<dbReference type="SUPFAM" id="SSF53335">
    <property type="entry name" value="S-adenosyl-L-methionine-dependent methyltransferases"/>
    <property type="match status" value="1"/>
</dbReference>
<organism evidence="2 3">
    <name type="scientific">Polluticaenibacter yanchengensis</name>
    <dbReference type="NCBI Taxonomy" id="3014562"/>
    <lineage>
        <taxon>Bacteria</taxon>
        <taxon>Pseudomonadati</taxon>
        <taxon>Bacteroidota</taxon>
        <taxon>Chitinophagia</taxon>
        <taxon>Chitinophagales</taxon>
        <taxon>Chitinophagaceae</taxon>
        <taxon>Polluticaenibacter</taxon>
    </lineage>
</organism>
<dbReference type="InterPro" id="IPR029063">
    <property type="entry name" value="SAM-dependent_MTases_sf"/>
</dbReference>
<comment type="caution">
    <text evidence="2">The sequence shown here is derived from an EMBL/GenBank/DDBJ whole genome shotgun (WGS) entry which is preliminary data.</text>
</comment>
<accession>A0ABT4UFR7</accession>
<dbReference type="GO" id="GO:0008168">
    <property type="term" value="F:methyltransferase activity"/>
    <property type="evidence" value="ECO:0007669"/>
    <property type="project" value="UniProtKB-KW"/>
</dbReference>
<dbReference type="InterPro" id="IPR006342">
    <property type="entry name" value="FkbM_mtfrase"/>
</dbReference>